<evidence type="ECO:0000313" key="2">
    <source>
        <dbReference type="EMBL" id="MEQ2301707.1"/>
    </source>
</evidence>
<feature type="compositionally biased region" description="Basic and acidic residues" evidence="1">
    <location>
        <begin position="58"/>
        <end position="73"/>
    </location>
</feature>
<dbReference type="Proteomes" id="UP001469553">
    <property type="component" value="Unassembled WGS sequence"/>
</dbReference>
<sequence length="127" mass="13773">MEVSPIISSRYLLTSHTSSGSFPPSEVTFHVPRASLSIRRSGHEGASRLLFGLGPAGSREEQSSHQALSDESRPQAWLQGGTPVPPYRATSHASIFLVFCGPARGSRKEGRSHCQVRHIVTSEGQKH</sequence>
<name>A0ABV0Z668_9TELE</name>
<accession>A0ABV0Z668</accession>
<keyword evidence="3" id="KW-1185">Reference proteome</keyword>
<evidence type="ECO:0000256" key="1">
    <source>
        <dbReference type="SAM" id="MobiDB-lite"/>
    </source>
</evidence>
<protein>
    <submittedName>
        <fullName evidence="2">Uncharacterized protein</fullName>
    </submittedName>
</protein>
<organism evidence="2 3">
    <name type="scientific">Ameca splendens</name>
    <dbReference type="NCBI Taxonomy" id="208324"/>
    <lineage>
        <taxon>Eukaryota</taxon>
        <taxon>Metazoa</taxon>
        <taxon>Chordata</taxon>
        <taxon>Craniata</taxon>
        <taxon>Vertebrata</taxon>
        <taxon>Euteleostomi</taxon>
        <taxon>Actinopterygii</taxon>
        <taxon>Neopterygii</taxon>
        <taxon>Teleostei</taxon>
        <taxon>Neoteleostei</taxon>
        <taxon>Acanthomorphata</taxon>
        <taxon>Ovalentaria</taxon>
        <taxon>Atherinomorphae</taxon>
        <taxon>Cyprinodontiformes</taxon>
        <taxon>Goodeidae</taxon>
        <taxon>Ameca</taxon>
    </lineage>
</organism>
<proteinExistence type="predicted"/>
<comment type="caution">
    <text evidence="2">The sequence shown here is derived from an EMBL/GenBank/DDBJ whole genome shotgun (WGS) entry which is preliminary data.</text>
</comment>
<evidence type="ECO:0000313" key="3">
    <source>
        <dbReference type="Proteomes" id="UP001469553"/>
    </source>
</evidence>
<feature type="region of interest" description="Disordered" evidence="1">
    <location>
        <begin position="49"/>
        <end position="85"/>
    </location>
</feature>
<reference evidence="2 3" key="1">
    <citation type="submission" date="2021-06" db="EMBL/GenBank/DDBJ databases">
        <authorList>
            <person name="Palmer J.M."/>
        </authorList>
    </citation>
    <scope>NUCLEOTIDE SEQUENCE [LARGE SCALE GENOMIC DNA]</scope>
    <source>
        <strain evidence="2 3">AS_MEX2019</strain>
        <tissue evidence="2">Muscle</tissue>
    </source>
</reference>
<dbReference type="EMBL" id="JAHRIP010054519">
    <property type="protein sequence ID" value="MEQ2301707.1"/>
    <property type="molecule type" value="Genomic_DNA"/>
</dbReference>
<gene>
    <name evidence="2" type="ORF">AMECASPLE_038866</name>
</gene>